<dbReference type="Proteomes" id="UP001165583">
    <property type="component" value="Unassembled WGS sequence"/>
</dbReference>
<comment type="caution">
    <text evidence="1">The sequence shown here is derived from an EMBL/GenBank/DDBJ whole genome shotgun (WGS) entry which is preliminary data.</text>
</comment>
<evidence type="ECO:0000313" key="1">
    <source>
        <dbReference type="EMBL" id="MCT2401657.1"/>
    </source>
</evidence>
<dbReference type="RefSeq" id="WP_260047682.1">
    <property type="nucleotide sequence ID" value="NZ_JANZXA010000017.1"/>
</dbReference>
<keyword evidence="2" id="KW-1185">Reference proteome</keyword>
<protein>
    <submittedName>
        <fullName evidence="1">Uncharacterized protein</fullName>
    </submittedName>
</protein>
<organism evidence="1 2">
    <name type="scientific">Novosphingobium mangrovi</name>
    <name type="common">ex Huang et al. 2023</name>
    <dbReference type="NCBI Taxonomy" id="2976432"/>
    <lineage>
        <taxon>Bacteria</taxon>
        <taxon>Pseudomonadati</taxon>
        <taxon>Pseudomonadota</taxon>
        <taxon>Alphaproteobacteria</taxon>
        <taxon>Sphingomonadales</taxon>
        <taxon>Sphingomonadaceae</taxon>
        <taxon>Novosphingobium</taxon>
    </lineage>
</organism>
<evidence type="ECO:0000313" key="2">
    <source>
        <dbReference type="Proteomes" id="UP001165583"/>
    </source>
</evidence>
<dbReference type="EMBL" id="JANZXA010000017">
    <property type="protein sequence ID" value="MCT2401657.1"/>
    <property type="molecule type" value="Genomic_DNA"/>
</dbReference>
<accession>A0ABT2I9Z7</accession>
<proteinExistence type="predicted"/>
<name>A0ABT2I9Z7_9SPHN</name>
<gene>
    <name evidence="1" type="ORF">NZK81_19060</name>
</gene>
<sequence>MKAFAASKRCRDGTAMSDTPRLECAFRDICAGNARFLAADQSLIDAGRMIAGMEGAGQVF</sequence>
<reference evidence="1" key="1">
    <citation type="submission" date="2022-09" db="EMBL/GenBank/DDBJ databases">
        <title>Novosphingobium sp. Nov., a polycyclic aromatic hydrocarbon-degrading bacterium isolated form mangrove sediments in HongKong.</title>
        <authorList>
            <person name="Hu Z."/>
        </authorList>
    </citation>
    <scope>NUCLEOTIDE SEQUENCE</scope>
    <source>
        <strain evidence="1">HK4-1</strain>
    </source>
</reference>